<protein>
    <submittedName>
        <fullName evidence="2">Uncharacterized protein</fullName>
    </submittedName>
</protein>
<evidence type="ECO:0000313" key="2">
    <source>
        <dbReference type="EMBL" id="JAD75647.1"/>
    </source>
</evidence>
<proteinExistence type="predicted"/>
<accession>A0A0A9CVZ9</accession>
<dbReference type="EMBL" id="GBRH01222248">
    <property type="protein sequence ID" value="JAD75647.1"/>
    <property type="molecule type" value="Transcribed_RNA"/>
</dbReference>
<feature type="chain" id="PRO_5002063539" evidence="1">
    <location>
        <begin position="24"/>
        <end position="48"/>
    </location>
</feature>
<evidence type="ECO:0000256" key="1">
    <source>
        <dbReference type="SAM" id="SignalP"/>
    </source>
</evidence>
<name>A0A0A9CVZ9_ARUDO</name>
<feature type="signal peptide" evidence="1">
    <location>
        <begin position="1"/>
        <end position="23"/>
    </location>
</feature>
<reference evidence="2" key="1">
    <citation type="submission" date="2014-09" db="EMBL/GenBank/DDBJ databases">
        <authorList>
            <person name="Magalhaes I.L.F."/>
            <person name="Oliveira U."/>
            <person name="Santos F.R."/>
            <person name="Vidigal T.H.D.A."/>
            <person name="Brescovit A.D."/>
            <person name="Santos A.J."/>
        </authorList>
    </citation>
    <scope>NUCLEOTIDE SEQUENCE</scope>
    <source>
        <tissue evidence="2">Shoot tissue taken approximately 20 cm above the soil surface</tissue>
    </source>
</reference>
<keyword evidence="1" id="KW-0732">Signal</keyword>
<organism evidence="2">
    <name type="scientific">Arundo donax</name>
    <name type="common">Giant reed</name>
    <name type="synonym">Donax arundinaceus</name>
    <dbReference type="NCBI Taxonomy" id="35708"/>
    <lineage>
        <taxon>Eukaryota</taxon>
        <taxon>Viridiplantae</taxon>
        <taxon>Streptophyta</taxon>
        <taxon>Embryophyta</taxon>
        <taxon>Tracheophyta</taxon>
        <taxon>Spermatophyta</taxon>
        <taxon>Magnoliopsida</taxon>
        <taxon>Liliopsida</taxon>
        <taxon>Poales</taxon>
        <taxon>Poaceae</taxon>
        <taxon>PACMAD clade</taxon>
        <taxon>Arundinoideae</taxon>
        <taxon>Arundineae</taxon>
        <taxon>Arundo</taxon>
    </lineage>
</organism>
<sequence length="48" mass="5450">MLRFTAVLKALLLNCLVHHIMRSQKLTVQKDLSLVLSGMYSIGMIFQS</sequence>
<reference evidence="2" key="2">
    <citation type="journal article" date="2015" name="Data Brief">
        <title>Shoot transcriptome of the giant reed, Arundo donax.</title>
        <authorList>
            <person name="Barrero R.A."/>
            <person name="Guerrero F.D."/>
            <person name="Moolhuijzen P."/>
            <person name="Goolsby J.A."/>
            <person name="Tidwell J."/>
            <person name="Bellgard S.E."/>
            <person name="Bellgard M.I."/>
        </authorList>
    </citation>
    <scope>NUCLEOTIDE SEQUENCE</scope>
    <source>
        <tissue evidence="2">Shoot tissue taken approximately 20 cm above the soil surface</tissue>
    </source>
</reference>
<dbReference type="AlphaFoldDB" id="A0A0A9CVZ9"/>